<evidence type="ECO:0000256" key="1">
    <source>
        <dbReference type="SAM" id="Phobius"/>
    </source>
</evidence>
<comment type="caution">
    <text evidence="2">The sequence shown here is derived from an EMBL/GenBank/DDBJ whole genome shotgun (WGS) entry which is preliminary data.</text>
</comment>
<proteinExistence type="predicted"/>
<dbReference type="OrthoDB" id="2110924at2759"/>
<dbReference type="EMBL" id="MCGO01000060">
    <property type="protein sequence ID" value="ORY35185.1"/>
    <property type="molecule type" value="Genomic_DNA"/>
</dbReference>
<reference evidence="2 3" key="1">
    <citation type="submission" date="2016-07" db="EMBL/GenBank/DDBJ databases">
        <title>Pervasive Adenine N6-methylation of Active Genes in Fungi.</title>
        <authorList>
            <consortium name="DOE Joint Genome Institute"/>
            <person name="Mondo S.J."/>
            <person name="Dannebaum R.O."/>
            <person name="Kuo R.C."/>
            <person name="Labutti K."/>
            <person name="Haridas S."/>
            <person name="Kuo A."/>
            <person name="Salamov A."/>
            <person name="Ahrendt S.R."/>
            <person name="Lipzen A."/>
            <person name="Sullivan W."/>
            <person name="Andreopoulos W.B."/>
            <person name="Clum A."/>
            <person name="Lindquist E."/>
            <person name="Daum C."/>
            <person name="Ramamoorthy G.K."/>
            <person name="Gryganskyi A."/>
            <person name="Culley D."/>
            <person name="Magnuson J.K."/>
            <person name="James T.Y."/>
            <person name="O'Malley M.A."/>
            <person name="Stajich J.E."/>
            <person name="Spatafora J.W."/>
            <person name="Visel A."/>
            <person name="Grigoriev I.V."/>
        </authorList>
    </citation>
    <scope>NUCLEOTIDE SEQUENCE [LARGE SCALE GENOMIC DNA]</scope>
    <source>
        <strain evidence="2 3">JEL800</strain>
    </source>
</reference>
<keyword evidence="1" id="KW-1133">Transmembrane helix</keyword>
<accession>A0A1Y2BM07</accession>
<evidence type="ECO:0000313" key="3">
    <source>
        <dbReference type="Proteomes" id="UP000193642"/>
    </source>
</evidence>
<keyword evidence="3" id="KW-1185">Reference proteome</keyword>
<organism evidence="2 3">
    <name type="scientific">Rhizoclosmatium globosum</name>
    <dbReference type="NCBI Taxonomy" id="329046"/>
    <lineage>
        <taxon>Eukaryota</taxon>
        <taxon>Fungi</taxon>
        <taxon>Fungi incertae sedis</taxon>
        <taxon>Chytridiomycota</taxon>
        <taxon>Chytridiomycota incertae sedis</taxon>
        <taxon>Chytridiomycetes</taxon>
        <taxon>Chytridiales</taxon>
        <taxon>Chytriomycetaceae</taxon>
        <taxon>Rhizoclosmatium</taxon>
    </lineage>
</organism>
<keyword evidence="1" id="KW-0472">Membrane</keyword>
<name>A0A1Y2BM07_9FUNG</name>
<feature type="transmembrane region" description="Helical" evidence="1">
    <location>
        <begin position="15"/>
        <end position="43"/>
    </location>
</feature>
<sequence>MGLLFLVESPDKDPYYYYLYCLIVPIFILGFISSLVTFAAFVLAKSSMQSRVYNLLATIVFLNMIWSLFNVVTYLISLYYNSEFFSRLNESSNPVWLEIVLWFNVVLAMERYFHVCGVGPRLSRIWFVVGLTSCFSLIGLIIWNQSTVRRSQF</sequence>
<feature type="transmembrane region" description="Helical" evidence="1">
    <location>
        <begin position="125"/>
        <end position="143"/>
    </location>
</feature>
<dbReference type="Proteomes" id="UP000193642">
    <property type="component" value="Unassembled WGS sequence"/>
</dbReference>
<gene>
    <name evidence="2" type="ORF">BCR33DRAFT_504588</name>
</gene>
<keyword evidence="1" id="KW-0812">Transmembrane</keyword>
<dbReference type="AlphaFoldDB" id="A0A1Y2BM07"/>
<dbReference type="Gene3D" id="1.20.1070.10">
    <property type="entry name" value="Rhodopsin 7-helix transmembrane proteins"/>
    <property type="match status" value="1"/>
</dbReference>
<evidence type="ECO:0000313" key="2">
    <source>
        <dbReference type="EMBL" id="ORY35185.1"/>
    </source>
</evidence>
<feature type="transmembrane region" description="Helical" evidence="1">
    <location>
        <begin position="55"/>
        <end position="80"/>
    </location>
</feature>
<protein>
    <recommendedName>
        <fullName evidence="4">G-protein coupled receptors family 2 profile 2 domain-containing protein</fullName>
    </recommendedName>
</protein>
<evidence type="ECO:0008006" key="4">
    <source>
        <dbReference type="Google" id="ProtNLM"/>
    </source>
</evidence>